<dbReference type="AlphaFoldDB" id="A0A0H2R3H6"/>
<keyword evidence="2" id="KW-1185">Reference proteome</keyword>
<organism evidence="1 2">
    <name type="scientific">Schizopora paradoxa</name>
    <dbReference type="NCBI Taxonomy" id="27342"/>
    <lineage>
        <taxon>Eukaryota</taxon>
        <taxon>Fungi</taxon>
        <taxon>Dikarya</taxon>
        <taxon>Basidiomycota</taxon>
        <taxon>Agaricomycotina</taxon>
        <taxon>Agaricomycetes</taxon>
        <taxon>Hymenochaetales</taxon>
        <taxon>Schizoporaceae</taxon>
        <taxon>Schizopora</taxon>
    </lineage>
</organism>
<evidence type="ECO:0000313" key="1">
    <source>
        <dbReference type="EMBL" id="KLO04003.1"/>
    </source>
</evidence>
<evidence type="ECO:0000313" key="2">
    <source>
        <dbReference type="Proteomes" id="UP000053477"/>
    </source>
</evidence>
<dbReference type="Proteomes" id="UP000053477">
    <property type="component" value="Unassembled WGS sequence"/>
</dbReference>
<sequence>MVVVEGLIGASRRVTAFTSSRSGSWGPCPESPVLACWLAQATSSFCLPLAVLPQCDDCTVLLVYVRINFNFLFK</sequence>
<protein>
    <submittedName>
        <fullName evidence="1">Uncharacterized protein</fullName>
    </submittedName>
</protein>
<gene>
    <name evidence="1" type="ORF">SCHPADRAFT_764396</name>
</gene>
<dbReference type="EMBL" id="KQ086799">
    <property type="protein sequence ID" value="KLO04003.1"/>
    <property type="molecule type" value="Genomic_DNA"/>
</dbReference>
<proteinExistence type="predicted"/>
<name>A0A0H2R3H6_9AGAM</name>
<dbReference type="InParanoid" id="A0A0H2R3H6"/>
<reference evidence="1 2" key="1">
    <citation type="submission" date="2015-04" db="EMBL/GenBank/DDBJ databases">
        <title>Complete genome sequence of Schizopora paradoxa KUC8140, a cosmopolitan wood degrader in East Asia.</title>
        <authorList>
            <consortium name="DOE Joint Genome Institute"/>
            <person name="Min B."/>
            <person name="Park H."/>
            <person name="Jang Y."/>
            <person name="Kim J.-J."/>
            <person name="Kim K.H."/>
            <person name="Pangilinan J."/>
            <person name="Lipzen A."/>
            <person name="Riley R."/>
            <person name="Grigoriev I.V."/>
            <person name="Spatafora J.W."/>
            <person name="Choi I.-G."/>
        </authorList>
    </citation>
    <scope>NUCLEOTIDE SEQUENCE [LARGE SCALE GENOMIC DNA]</scope>
    <source>
        <strain evidence="1 2">KUC8140</strain>
    </source>
</reference>
<accession>A0A0H2R3H6</accession>